<feature type="domain" description="Thiamin pyrophosphokinase thiamin-binding" evidence="6">
    <location>
        <begin position="130"/>
        <end position="200"/>
    </location>
</feature>
<dbReference type="Gene3D" id="3.40.50.10240">
    <property type="entry name" value="Thiamin pyrophosphokinase, catalytic domain"/>
    <property type="match status" value="1"/>
</dbReference>
<dbReference type="EMBL" id="PZKF01000001">
    <property type="protein sequence ID" value="PTE19335.1"/>
    <property type="molecule type" value="Genomic_DNA"/>
</dbReference>
<dbReference type="InterPro" id="IPR006282">
    <property type="entry name" value="Thi_PPkinase"/>
</dbReference>
<dbReference type="RefSeq" id="WP_107323464.1">
    <property type="nucleotide sequence ID" value="NZ_NHSP01000092.1"/>
</dbReference>
<dbReference type="SUPFAM" id="SSF63862">
    <property type="entry name" value="Thiamin pyrophosphokinase, substrate-binding domain"/>
    <property type="match status" value="1"/>
</dbReference>
<keyword evidence="4" id="KW-0067">ATP-binding</keyword>
<accession>A0A2T4JN48</accession>
<dbReference type="InterPro" id="IPR036371">
    <property type="entry name" value="TPK_B1-bd_sf"/>
</dbReference>
<dbReference type="CDD" id="cd07995">
    <property type="entry name" value="TPK"/>
    <property type="match status" value="1"/>
</dbReference>
<reference evidence="7 8" key="1">
    <citation type="submission" date="2018-03" db="EMBL/GenBank/DDBJ databases">
        <title>Rhodobacter veldkampii.</title>
        <authorList>
            <person name="Meyer T.E."/>
            <person name="Miller S."/>
            <person name="Lodha T."/>
            <person name="Gandham S."/>
            <person name="Chintalapati S."/>
            <person name="Chintalapati V.R."/>
        </authorList>
    </citation>
    <scope>NUCLEOTIDE SEQUENCE [LARGE SCALE GENOMIC DNA]</scope>
    <source>
        <strain evidence="7 8">DSM 11550</strain>
    </source>
</reference>
<evidence type="ECO:0000256" key="2">
    <source>
        <dbReference type="ARBA" id="ARBA00022741"/>
    </source>
</evidence>
<dbReference type="InterPro" id="IPR007371">
    <property type="entry name" value="TPK_catalytic"/>
</dbReference>
<dbReference type="GO" id="GO:0009229">
    <property type="term" value="P:thiamine diphosphate biosynthetic process"/>
    <property type="evidence" value="ECO:0007669"/>
    <property type="project" value="InterPro"/>
</dbReference>
<dbReference type="SMART" id="SM00983">
    <property type="entry name" value="TPK_B1_binding"/>
    <property type="match status" value="1"/>
</dbReference>
<dbReference type="Proteomes" id="UP000241899">
    <property type="component" value="Unassembled WGS sequence"/>
</dbReference>
<dbReference type="SUPFAM" id="SSF63999">
    <property type="entry name" value="Thiamin pyrophosphokinase, catalytic domain"/>
    <property type="match status" value="1"/>
</dbReference>
<dbReference type="Pfam" id="PF04263">
    <property type="entry name" value="TPK_catalytic"/>
    <property type="match status" value="1"/>
</dbReference>
<name>A0A2T4JN48_9RHOB</name>
<dbReference type="EC" id="2.7.6.2" evidence="5"/>
<keyword evidence="1" id="KW-0808">Transferase</keyword>
<dbReference type="GO" id="GO:0030975">
    <property type="term" value="F:thiamine binding"/>
    <property type="evidence" value="ECO:0007669"/>
    <property type="project" value="InterPro"/>
</dbReference>
<evidence type="ECO:0000256" key="5">
    <source>
        <dbReference type="NCBIfam" id="TIGR01378"/>
    </source>
</evidence>
<evidence type="ECO:0000313" key="8">
    <source>
        <dbReference type="Proteomes" id="UP000241899"/>
    </source>
</evidence>
<evidence type="ECO:0000256" key="3">
    <source>
        <dbReference type="ARBA" id="ARBA00022777"/>
    </source>
</evidence>
<evidence type="ECO:0000259" key="6">
    <source>
        <dbReference type="SMART" id="SM00983"/>
    </source>
</evidence>
<dbReference type="GO" id="GO:0005524">
    <property type="term" value="F:ATP binding"/>
    <property type="evidence" value="ECO:0007669"/>
    <property type="project" value="UniProtKB-KW"/>
</dbReference>
<evidence type="ECO:0000256" key="1">
    <source>
        <dbReference type="ARBA" id="ARBA00022679"/>
    </source>
</evidence>
<gene>
    <name evidence="7" type="ORF">C5F46_00890</name>
</gene>
<dbReference type="InterPro" id="IPR007373">
    <property type="entry name" value="Thiamin_PyroPKinase_B1-bd"/>
</dbReference>
<dbReference type="GO" id="GO:0006772">
    <property type="term" value="P:thiamine metabolic process"/>
    <property type="evidence" value="ECO:0007669"/>
    <property type="project" value="UniProtKB-UniRule"/>
</dbReference>
<keyword evidence="2" id="KW-0547">Nucleotide-binding</keyword>
<dbReference type="GO" id="GO:0004788">
    <property type="term" value="F:thiamine diphosphokinase activity"/>
    <property type="evidence" value="ECO:0007669"/>
    <property type="project" value="UniProtKB-UniRule"/>
</dbReference>
<keyword evidence="3 7" id="KW-0418">Kinase</keyword>
<dbReference type="NCBIfam" id="TIGR01378">
    <property type="entry name" value="thi_PPkinase"/>
    <property type="match status" value="1"/>
</dbReference>
<evidence type="ECO:0000313" key="7">
    <source>
        <dbReference type="EMBL" id="PTE19335.1"/>
    </source>
</evidence>
<dbReference type="PANTHER" id="PTHR41299">
    <property type="entry name" value="THIAMINE PYROPHOSPHOKINASE"/>
    <property type="match status" value="1"/>
</dbReference>
<dbReference type="GO" id="GO:0016301">
    <property type="term" value="F:kinase activity"/>
    <property type="evidence" value="ECO:0007669"/>
    <property type="project" value="UniProtKB-KW"/>
</dbReference>
<comment type="caution">
    <text evidence="7">The sequence shown here is derived from an EMBL/GenBank/DDBJ whole genome shotgun (WGS) entry which is preliminary data.</text>
</comment>
<evidence type="ECO:0000256" key="4">
    <source>
        <dbReference type="ARBA" id="ARBA00022840"/>
    </source>
</evidence>
<dbReference type="AlphaFoldDB" id="A0A2T4JN48"/>
<protein>
    <recommendedName>
        <fullName evidence="5">Thiamine diphosphokinase</fullName>
        <ecNumber evidence="5">2.7.6.2</ecNumber>
    </recommendedName>
</protein>
<sequence length="225" mass="23283">MSRYIIKSNKGVTLLGGARVGASDLAQALALAPCLVAADGGADRALALGHMPEAVIGDFDSISPAARAAIAPERLHPIAEQDSTDFGKCLRHVAAPFYLALGFSGGRLDHTLAALSELAARPHQTVVLIGSEDVAFRAPAELALDLAPGTRLSLYPMGRVRGRSTGLRWPIEGLALAPAGRIGTSNEATGPVQITASGPLLVLLPRRCLDVALAGLRLPPPVRGE</sequence>
<dbReference type="InterPro" id="IPR053149">
    <property type="entry name" value="TPK"/>
</dbReference>
<organism evidence="7 8">
    <name type="scientific">Phaeovulum veldkampii DSM 11550</name>
    <dbReference type="NCBI Taxonomy" id="1185920"/>
    <lineage>
        <taxon>Bacteria</taxon>
        <taxon>Pseudomonadati</taxon>
        <taxon>Pseudomonadota</taxon>
        <taxon>Alphaproteobacteria</taxon>
        <taxon>Rhodobacterales</taxon>
        <taxon>Paracoccaceae</taxon>
        <taxon>Phaeovulum</taxon>
    </lineage>
</organism>
<dbReference type="PANTHER" id="PTHR41299:SF1">
    <property type="entry name" value="THIAMINE PYROPHOSPHOKINASE"/>
    <property type="match status" value="1"/>
</dbReference>
<keyword evidence="8" id="KW-1185">Reference proteome</keyword>
<dbReference type="InterPro" id="IPR036759">
    <property type="entry name" value="TPK_catalytic_sf"/>
</dbReference>
<proteinExistence type="predicted"/>
<dbReference type="OrthoDB" id="7057856at2"/>